<reference evidence="1" key="1">
    <citation type="journal article" date="2021" name="New Phytol.">
        <title>Evolutionary innovations through gain and loss of genes in the ectomycorrhizal Boletales.</title>
        <authorList>
            <person name="Wu G."/>
            <person name="Miyauchi S."/>
            <person name="Morin E."/>
            <person name="Kuo A."/>
            <person name="Drula E."/>
            <person name="Varga T."/>
            <person name="Kohler A."/>
            <person name="Feng B."/>
            <person name="Cao Y."/>
            <person name="Lipzen A."/>
            <person name="Daum C."/>
            <person name="Hundley H."/>
            <person name="Pangilinan J."/>
            <person name="Johnson J."/>
            <person name="Barry K."/>
            <person name="LaButti K."/>
            <person name="Ng V."/>
            <person name="Ahrendt S."/>
            <person name="Min B."/>
            <person name="Choi I.G."/>
            <person name="Park H."/>
            <person name="Plett J.M."/>
            <person name="Magnuson J."/>
            <person name="Spatafora J.W."/>
            <person name="Nagy L.G."/>
            <person name="Henrissat B."/>
            <person name="Grigoriev I.V."/>
            <person name="Yang Z.L."/>
            <person name="Xu J."/>
            <person name="Martin F.M."/>
        </authorList>
    </citation>
    <scope>NUCLEOTIDE SEQUENCE</scope>
    <source>
        <strain evidence="1">ATCC 28755</strain>
    </source>
</reference>
<gene>
    <name evidence="1" type="ORF">BJ138DRAFT_579452</name>
</gene>
<name>A0ACB8A0V8_9AGAM</name>
<keyword evidence="2" id="KW-1185">Reference proteome</keyword>
<dbReference type="Proteomes" id="UP000790377">
    <property type="component" value="Unassembled WGS sequence"/>
</dbReference>
<evidence type="ECO:0000313" key="2">
    <source>
        <dbReference type="Proteomes" id="UP000790377"/>
    </source>
</evidence>
<protein>
    <submittedName>
        <fullName evidence="1">Uncharacterized protein</fullName>
    </submittedName>
</protein>
<comment type="caution">
    <text evidence="1">The sequence shown here is derived from an EMBL/GenBank/DDBJ whole genome shotgun (WGS) entry which is preliminary data.</text>
</comment>
<evidence type="ECO:0000313" key="1">
    <source>
        <dbReference type="EMBL" id="KAH7906792.1"/>
    </source>
</evidence>
<accession>A0ACB8A0V8</accession>
<sequence length="1087" mass="120111">MATRLLPSPPPTQARISTTFCPPAIDGSKSLPEIYDWHLQHTLHHRLFVYSQGDGNLRTIYWPEAVRAVHAGARMIRQRTGWKPCMEDTSVIAILAPSDTIPYFVTTMSIMRANYIVFPISPRNSAAAVAHLINKVGVRHILVGREQAMLDLFKNSLDILRTQYPSQAVPELSTMPLFEDLFLAELANPTLGEDLPFEYKGPDATVIILHSSGSTAFPKPIYWTNHRCSQLALIPWFGERDLTDQIFSLHTMPMYHGMGALQLMWTASCGLVVSAFEPKCPAPVPTPEGLFNAAKATHSDIIFCVPSFIEAWSRNPEYVQWLSTRGGVLFGGGPLNQEVGDYLTSQGVKIFILYGSTEGGIMSPILPAEVGYDWNYFRIPELVTPKMVPYGDNTYEFVMVSNTFCRPSVLNTKVDGIDAYATSDILMPHAKKAGYWRVFGRSDDQIMHSTGEKTNPGPLENILNQDPFILASVIFGRGRFHAGVLVDPLHEHAFDPADENRLIDFRNKIWPTVERMNTYAPQHSRIFKEMIIVSHPSKPFTYTAKSTARRQAIIVDYADEINNLYDAVEASTQSNIPPPAHWGQTAATDFVRQVVAAVMQSMVTDHDDIFQHGCDSLQATWIRNSILRALRDSTQVDTHKILSNFVYEYPSIASLAAFLGKVVNGNDAEVSQSRDIKASAMRSMARDHSQGFPSPNPSAAGQPSGVVVLLTGSTGSFGCYLLSQLIMNPKVSRVYALNRRNEKGVTLIRRQKDALIDRGIDVNILELEKVVLLEGDLLADHFGLSDVAYLQMRNDVTHVIHNAWRVDFNVALKTFEADVKGLRNLVDFALAAPFPEPARLVYTSSIGVFQDVPGNEKLLEAPIEPSVAVGTGYSESKWVSEQILLEAAGQTSLRPLIVRVGQLCGGLGGAWNSSEWVPALVQSSEEVKCLPTDSKDVSWLPVHTAASALVELCIAPQVPSNHVVHLIHPRPVQWSTLAGILASALSVPLVPYKDWLFKVEQLSSNVEDAQDQAGRLQGVRVLRLLPFFKNIAENDSQGDAMGFPKLDNTQVVAFSSTLADTSLPQLGCSDVTGWLAYWRRNGLLSAI</sequence>
<dbReference type="EMBL" id="MU267975">
    <property type="protein sequence ID" value="KAH7906792.1"/>
    <property type="molecule type" value="Genomic_DNA"/>
</dbReference>
<organism evidence="1 2">
    <name type="scientific">Hygrophoropsis aurantiaca</name>
    <dbReference type="NCBI Taxonomy" id="72124"/>
    <lineage>
        <taxon>Eukaryota</taxon>
        <taxon>Fungi</taxon>
        <taxon>Dikarya</taxon>
        <taxon>Basidiomycota</taxon>
        <taxon>Agaricomycotina</taxon>
        <taxon>Agaricomycetes</taxon>
        <taxon>Agaricomycetidae</taxon>
        <taxon>Boletales</taxon>
        <taxon>Coniophorineae</taxon>
        <taxon>Hygrophoropsidaceae</taxon>
        <taxon>Hygrophoropsis</taxon>
    </lineage>
</organism>
<proteinExistence type="predicted"/>